<name>A0A7W6JA58_9HYPH</name>
<dbReference type="Proteomes" id="UP000528286">
    <property type="component" value="Unassembled WGS sequence"/>
</dbReference>
<keyword evidence="5" id="KW-0804">Transcription</keyword>
<dbReference type="SMART" id="SM00448">
    <property type="entry name" value="REC"/>
    <property type="match status" value="1"/>
</dbReference>
<evidence type="ECO:0000256" key="3">
    <source>
        <dbReference type="ARBA" id="ARBA00023015"/>
    </source>
</evidence>
<dbReference type="CDD" id="cd19934">
    <property type="entry name" value="REC_OmpR_EcPhoP-like"/>
    <property type="match status" value="1"/>
</dbReference>
<dbReference type="SMART" id="SM00862">
    <property type="entry name" value="Trans_reg_C"/>
    <property type="match status" value="1"/>
</dbReference>
<dbReference type="InterPro" id="IPR001867">
    <property type="entry name" value="OmpR/PhoB-type_DNA-bd"/>
</dbReference>
<dbReference type="InterPro" id="IPR001789">
    <property type="entry name" value="Sig_transdc_resp-reg_receiver"/>
</dbReference>
<dbReference type="PANTHER" id="PTHR48111:SF37">
    <property type="entry name" value="RESPONSE REGULATOR PROTEIN CARR"/>
    <property type="match status" value="1"/>
</dbReference>
<dbReference type="PANTHER" id="PTHR48111">
    <property type="entry name" value="REGULATOR OF RPOS"/>
    <property type="match status" value="1"/>
</dbReference>
<evidence type="ECO:0000256" key="2">
    <source>
        <dbReference type="ARBA" id="ARBA00023012"/>
    </source>
</evidence>
<dbReference type="PROSITE" id="PS51755">
    <property type="entry name" value="OMPR_PHOB"/>
    <property type="match status" value="1"/>
</dbReference>
<dbReference type="GO" id="GO:0006355">
    <property type="term" value="P:regulation of DNA-templated transcription"/>
    <property type="evidence" value="ECO:0007669"/>
    <property type="project" value="InterPro"/>
</dbReference>
<evidence type="ECO:0000256" key="6">
    <source>
        <dbReference type="PROSITE-ProRule" id="PRU00169"/>
    </source>
</evidence>
<dbReference type="AlphaFoldDB" id="A0A7W6JA58"/>
<evidence type="ECO:0000256" key="1">
    <source>
        <dbReference type="ARBA" id="ARBA00022553"/>
    </source>
</evidence>
<dbReference type="Pfam" id="PF00486">
    <property type="entry name" value="Trans_reg_C"/>
    <property type="match status" value="1"/>
</dbReference>
<evidence type="ECO:0000259" key="9">
    <source>
        <dbReference type="PROSITE" id="PS51755"/>
    </source>
</evidence>
<organism evidence="10 11">
    <name type="scientific">Gellertiella hungarica</name>
    <dbReference type="NCBI Taxonomy" id="1572859"/>
    <lineage>
        <taxon>Bacteria</taxon>
        <taxon>Pseudomonadati</taxon>
        <taxon>Pseudomonadota</taxon>
        <taxon>Alphaproteobacteria</taxon>
        <taxon>Hyphomicrobiales</taxon>
        <taxon>Rhizobiaceae</taxon>
        <taxon>Gellertiella</taxon>
    </lineage>
</organism>
<comment type="caution">
    <text evidence="10">The sequence shown here is derived from an EMBL/GenBank/DDBJ whole genome shotgun (WGS) entry which is preliminary data.</text>
</comment>
<feature type="domain" description="Response regulatory" evidence="8">
    <location>
        <begin position="2"/>
        <end position="116"/>
    </location>
</feature>
<accession>A0A7W6JA58</accession>
<proteinExistence type="predicted"/>
<dbReference type="InterPro" id="IPR016032">
    <property type="entry name" value="Sig_transdc_resp-reg_C-effctor"/>
</dbReference>
<dbReference type="GO" id="GO:0032993">
    <property type="term" value="C:protein-DNA complex"/>
    <property type="evidence" value="ECO:0007669"/>
    <property type="project" value="TreeGrafter"/>
</dbReference>
<feature type="domain" description="OmpR/PhoB-type" evidence="9">
    <location>
        <begin position="124"/>
        <end position="218"/>
    </location>
</feature>
<dbReference type="InterPro" id="IPR036388">
    <property type="entry name" value="WH-like_DNA-bd_sf"/>
</dbReference>
<dbReference type="GO" id="GO:0005829">
    <property type="term" value="C:cytosol"/>
    <property type="evidence" value="ECO:0007669"/>
    <property type="project" value="TreeGrafter"/>
</dbReference>
<keyword evidence="4 7" id="KW-0238">DNA-binding</keyword>
<dbReference type="PROSITE" id="PS50110">
    <property type="entry name" value="RESPONSE_REGULATORY"/>
    <property type="match status" value="1"/>
</dbReference>
<dbReference type="SUPFAM" id="SSF46894">
    <property type="entry name" value="C-terminal effector domain of the bipartite response regulators"/>
    <property type="match status" value="1"/>
</dbReference>
<dbReference type="Pfam" id="PF00072">
    <property type="entry name" value="Response_reg"/>
    <property type="match status" value="1"/>
</dbReference>
<dbReference type="SUPFAM" id="SSF52172">
    <property type="entry name" value="CheY-like"/>
    <property type="match status" value="1"/>
</dbReference>
<dbReference type="Gene3D" id="3.40.50.2300">
    <property type="match status" value="1"/>
</dbReference>
<dbReference type="InterPro" id="IPR011006">
    <property type="entry name" value="CheY-like_superfamily"/>
</dbReference>
<keyword evidence="11" id="KW-1185">Reference proteome</keyword>
<feature type="DNA-binding region" description="OmpR/PhoB-type" evidence="7">
    <location>
        <begin position="124"/>
        <end position="218"/>
    </location>
</feature>
<evidence type="ECO:0000256" key="7">
    <source>
        <dbReference type="PROSITE-ProRule" id="PRU01091"/>
    </source>
</evidence>
<dbReference type="Gene3D" id="6.10.250.690">
    <property type="match status" value="1"/>
</dbReference>
<feature type="modified residue" description="4-aspartylphosphate" evidence="6">
    <location>
        <position position="51"/>
    </location>
</feature>
<keyword evidence="1 6" id="KW-0597">Phosphoprotein</keyword>
<dbReference type="GO" id="GO:0000976">
    <property type="term" value="F:transcription cis-regulatory region binding"/>
    <property type="evidence" value="ECO:0007669"/>
    <property type="project" value="TreeGrafter"/>
</dbReference>
<dbReference type="CDD" id="cd00383">
    <property type="entry name" value="trans_reg_C"/>
    <property type="match status" value="1"/>
</dbReference>
<evidence type="ECO:0000313" key="11">
    <source>
        <dbReference type="Proteomes" id="UP000528286"/>
    </source>
</evidence>
<dbReference type="EMBL" id="JACIEZ010000010">
    <property type="protein sequence ID" value="MBB4066663.1"/>
    <property type="molecule type" value="Genomic_DNA"/>
</dbReference>
<keyword evidence="2" id="KW-0902">Two-component regulatory system</keyword>
<keyword evidence="3" id="KW-0805">Transcription regulation</keyword>
<evidence type="ECO:0000256" key="5">
    <source>
        <dbReference type="ARBA" id="ARBA00023163"/>
    </source>
</evidence>
<sequence>MRVLIVEDEARLAEDLRRTLTAQNYVVTLSRDGEDGWFRGDSEDFDLIILDLGLPRMDGFSVLKRWRDSGRGMPVLILTARDSWRDKVDGIDFGADDYLTKPFRMEELLARVRALLRRAVGHSSPILTNGLIEIDTRLRTVTHDGSPVSVTPLEYRLLAYLLHHPGKVFSPVEISAHIYEEDLDRDSNAVEVVIARLRRKLGGGVIENRRGQGYFISAEAAR</sequence>
<evidence type="ECO:0000256" key="4">
    <source>
        <dbReference type="ARBA" id="ARBA00023125"/>
    </source>
</evidence>
<protein>
    <submittedName>
        <fullName evidence="10">DNA-binding response OmpR family regulator</fullName>
    </submittedName>
</protein>
<dbReference type="GO" id="GO:0000156">
    <property type="term" value="F:phosphorelay response regulator activity"/>
    <property type="evidence" value="ECO:0007669"/>
    <property type="project" value="TreeGrafter"/>
</dbReference>
<dbReference type="Gene3D" id="1.10.10.10">
    <property type="entry name" value="Winged helix-like DNA-binding domain superfamily/Winged helix DNA-binding domain"/>
    <property type="match status" value="1"/>
</dbReference>
<gene>
    <name evidence="10" type="ORF">GGR23_003880</name>
</gene>
<dbReference type="FunFam" id="3.40.50.2300:FF:000002">
    <property type="entry name" value="DNA-binding response regulator PhoP"/>
    <property type="match status" value="1"/>
</dbReference>
<dbReference type="InterPro" id="IPR039420">
    <property type="entry name" value="WalR-like"/>
</dbReference>
<reference evidence="10 11" key="1">
    <citation type="submission" date="2020-08" db="EMBL/GenBank/DDBJ databases">
        <title>Genomic Encyclopedia of Type Strains, Phase IV (KMG-IV): sequencing the most valuable type-strain genomes for metagenomic binning, comparative biology and taxonomic classification.</title>
        <authorList>
            <person name="Goeker M."/>
        </authorList>
    </citation>
    <scope>NUCLEOTIDE SEQUENCE [LARGE SCALE GENOMIC DNA]</scope>
    <source>
        <strain evidence="10 11">DSM 29853</strain>
    </source>
</reference>
<evidence type="ECO:0000313" key="10">
    <source>
        <dbReference type="EMBL" id="MBB4066663.1"/>
    </source>
</evidence>
<evidence type="ECO:0000259" key="8">
    <source>
        <dbReference type="PROSITE" id="PS50110"/>
    </source>
</evidence>
<dbReference type="RefSeq" id="WP_183367915.1">
    <property type="nucleotide sequence ID" value="NZ_JACIEZ010000010.1"/>
</dbReference>